<dbReference type="Proteomes" id="UP000799753">
    <property type="component" value="Unassembled WGS sequence"/>
</dbReference>
<name>A0A6A6RL17_9PLEO</name>
<reference evidence="1" key="1">
    <citation type="journal article" date="2020" name="Stud. Mycol.">
        <title>101 Dothideomycetes genomes: a test case for predicting lifestyles and emergence of pathogens.</title>
        <authorList>
            <person name="Haridas S."/>
            <person name="Albert R."/>
            <person name="Binder M."/>
            <person name="Bloem J."/>
            <person name="Labutti K."/>
            <person name="Salamov A."/>
            <person name="Andreopoulos B."/>
            <person name="Baker S."/>
            <person name="Barry K."/>
            <person name="Bills G."/>
            <person name="Bluhm B."/>
            <person name="Cannon C."/>
            <person name="Castanera R."/>
            <person name="Culley D."/>
            <person name="Daum C."/>
            <person name="Ezra D."/>
            <person name="Gonzalez J."/>
            <person name="Henrissat B."/>
            <person name="Kuo A."/>
            <person name="Liang C."/>
            <person name="Lipzen A."/>
            <person name="Lutzoni F."/>
            <person name="Magnuson J."/>
            <person name="Mondo S."/>
            <person name="Nolan M."/>
            <person name="Ohm R."/>
            <person name="Pangilinan J."/>
            <person name="Park H.-J."/>
            <person name="Ramirez L."/>
            <person name="Alfaro M."/>
            <person name="Sun H."/>
            <person name="Tritt A."/>
            <person name="Yoshinaga Y."/>
            <person name="Zwiers L.-H."/>
            <person name="Turgeon B."/>
            <person name="Goodwin S."/>
            <person name="Spatafora J."/>
            <person name="Crous P."/>
            <person name="Grigoriev I."/>
        </authorList>
    </citation>
    <scope>NUCLEOTIDE SEQUENCE</scope>
    <source>
        <strain evidence="1">CBS 473.64</strain>
    </source>
</reference>
<evidence type="ECO:0000313" key="1">
    <source>
        <dbReference type="EMBL" id="KAF2636279.1"/>
    </source>
</evidence>
<gene>
    <name evidence="1" type="ORF">P280DRAFT_473129</name>
</gene>
<sequence>MCMFRFRSVLLALAVLSFLLLLDAMEDLLELRFLPLLPTLDRELVLELRLRGQKLFPLPGLEWSMVG</sequence>
<proteinExistence type="predicted"/>
<protein>
    <submittedName>
        <fullName evidence="1">Uncharacterized protein</fullName>
    </submittedName>
</protein>
<evidence type="ECO:0000313" key="2">
    <source>
        <dbReference type="Proteomes" id="UP000799753"/>
    </source>
</evidence>
<dbReference type="EMBL" id="MU006799">
    <property type="protein sequence ID" value="KAF2636279.1"/>
    <property type="molecule type" value="Genomic_DNA"/>
</dbReference>
<dbReference type="AlphaFoldDB" id="A0A6A6RL17"/>
<keyword evidence="2" id="KW-1185">Reference proteome</keyword>
<accession>A0A6A6RL17</accession>
<organism evidence="1 2">
    <name type="scientific">Massarina eburnea CBS 473.64</name>
    <dbReference type="NCBI Taxonomy" id="1395130"/>
    <lineage>
        <taxon>Eukaryota</taxon>
        <taxon>Fungi</taxon>
        <taxon>Dikarya</taxon>
        <taxon>Ascomycota</taxon>
        <taxon>Pezizomycotina</taxon>
        <taxon>Dothideomycetes</taxon>
        <taxon>Pleosporomycetidae</taxon>
        <taxon>Pleosporales</taxon>
        <taxon>Massarineae</taxon>
        <taxon>Massarinaceae</taxon>
        <taxon>Massarina</taxon>
    </lineage>
</organism>